<keyword evidence="2" id="KW-1185">Reference proteome</keyword>
<dbReference type="RefSeq" id="XP_043173088.1">
    <property type="nucleotide sequence ID" value="XM_043317153.1"/>
</dbReference>
<dbReference type="EMBL" id="CAJRGZ010000025">
    <property type="protein sequence ID" value="CAG5180952.1"/>
    <property type="molecule type" value="Genomic_DNA"/>
</dbReference>
<sequence>MFASNFVVKDTNLKHLHSKGKLTRFKQNNTTTAGKYMGNSFSSICGTLKYQDSSGYLGTTIPRIKVFEMDRCAWLEPAKV</sequence>
<comment type="caution">
    <text evidence="1">The sequence shown here is derived from an EMBL/GenBank/DDBJ whole genome shotgun (WGS) entry which is preliminary data.</text>
</comment>
<gene>
    <name evidence="1" type="ORF">ALTATR162_LOCUS9519</name>
</gene>
<dbReference type="OrthoDB" id="428768at2759"/>
<dbReference type="GeneID" id="67021749"/>
<dbReference type="Proteomes" id="UP000676310">
    <property type="component" value="Unassembled WGS sequence"/>
</dbReference>
<name>A0A8J2I7T2_9PLEO</name>
<evidence type="ECO:0000313" key="2">
    <source>
        <dbReference type="Proteomes" id="UP000676310"/>
    </source>
</evidence>
<protein>
    <submittedName>
        <fullName evidence="1">Uncharacterized protein</fullName>
    </submittedName>
</protein>
<evidence type="ECO:0000313" key="1">
    <source>
        <dbReference type="EMBL" id="CAG5180952.1"/>
    </source>
</evidence>
<proteinExistence type="predicted"/>
<reference evidence="1" key="1">
    <citation type="submission" date="2021-05" db="EMBL/GenBank/DDBJ databases">
        <authorList>
            <person name="Stam R."/>
        </authorList>
    </citation>
    <scope>NUCLEOTIDE SEQUENCE</scope>
    <source>
        <strain evidence="1">CS162</strain>
    </source>
</reference>
<accession>A0A8J2I7T2</accession>
<organism evidence="1 2">
    <name type="scientific">Alternaria atra</name>
    <dbReference type="NCBI Taxonomy" id="119953"/>
    <lineage>
        <taxon>Eukaryota</taxon>
        <taxon>Fungi</taxon>
        <taxon>Dikarya</taxon>
        <taxon>Ascomycota</taxon>
        <taxon>Pezizomycotina</taxon>
        <taxon>Dothideomycetes</taxon>
        <taxon>Pleosporomycetidae</taxon>
        <taxon>Pleosporales</taxon>
        <taxon>Pleosporineae</taxon>
        <taxon>Pleosporaceae</taxon>
        <taxon>Alternaria</taxon>
        <taxon>Alternaria sect. Ulocladioides</taxon>
    </lineage>
</organism>
<dbReference type="AlphaFoldDB" id="A0A8J2I7T2"/>